<proteinExistence type="predicted"/>
<sequence>MAATKISRVFSAIQPTGIPHLGNYLGTLSNWARLQDQLVPPPLAPKPSGAEASSHPLLYAIADLHSYTLPQDPRTIAKQTLAMVASIIACGVDPNRCVLFRQSAIPCHAELAWLLNCITPVGWLHRMTQWKTKMQTRAQPTDVGTERAQSGFEAASDPSTATSKLCLGLFAYPVLQAADIILYRASHVPIGEDQKQHLELTRDIAEMANRQYKTKFFVLPEVLM</sequence>
<dbReference type="EC" id="6.1.1.2" evidence="1"/>
<keyword evidence="1" id="KW-0436">Ligase</keyword>
<reference evidence="1" key="1">
    <citation type="submission" date="2022-06" db="EMBL/GenBank/DDBJ databases">
        <title>Phylogenomic reconstructions and comparative analyses of Kickxellomycotina fungi.</title>
        <authorList>
            <person name="Reynolds N.K."/>
            <person name="Stajich J.E."/>
            <person name="Barry K."/>
            <person name="Grigoriev I.V."/>
            <person name="Crous P."/>
            <person name="Smith M.E."/>
        </authorList>
    </citation>
    <scope>NUCLEOTIDE SEQUENCE</scope>
    <source>
        <strain evidence="1">RSA 2271</strain>
    </source>
</reference>
<dbReference type="Proteomes" id="UP001145114">
    <property type="component" value="Unassembled WGS sequence"/>
</dbReference>
<dbReference type="EMBL" id="JAMZIH010005413">
    <property type="protein sequence ID" value="KAJ1675228.1"/>
    <property type="molecule type" value="Genomic_DNA"/>
</dbReference>
<accession>A0ACC1HHL4</accession>
<comment type="caution">
    <text evidence="1">The sequence shown here is derived from an EMBL/GenBank/DDBJ whole genome shotgun (WGS) entry which is preliminary data.</text>
</comment>
<evidence type="ECO:0000313" key="2">
    <source>
        <dbReference type="Proteomes" id="UP001145114"/>
    </source>
</evidence>
<name>A0ACC1HHL4_9FUNG</name>
<evidence type="ECO:0000313" key="1">
    <source>
        <dbReference type="EMBL" id="KAJ1675228.1"/>
    </source>
</evidence>
<protein>
    <submittedName>
        <fullName evidence="1">Tryptophan--tRNA ligase, mitochondrial</fullName>
        <ecNumber evidence="1">6.1.1.2</ecNumber>
    </submittedName>
</protein>
<keyword evidence="2" id="KW-1185">Reference proteome</keyword>
<gene>
    <name evidence="1" type="primary">MSW1</name>
    <name evidence="1" type="ORF">EV182_001680</name>
</gene>
<organism evidence="1 2">
    <name type="scientific">Spiromyces aspiralis</name>
    <dbReference type="NCBI Taxonomy" id="68401"/>
    <lineage>
        <taxon>Eukaryota</taxon>
        <taxon>Fungi</taxon>
        <taxon>Fungi incertae sedis</taxon>
        <taxon>Zoopagomycota</taxon>
        <taxon>Kickxellomycotina</taxon>
        <taxon>Kickxellomycetes</taxon>
        <taxon>Kickxellales</taxon>
        <taxon>Kickxellaceae</taxon>
        <taxon>Spiromyces</taxon>
    </lineage>
</organism>
<feature type="non-terminal residue" evidence="1">
    <location>
        <position position="224"/>
    </location>
</feature>